<evidence type="ECO:0000256" key="1">
    <source>
        <dbReference type="SAM" id="MobiDB-lite"/>
    </source>
</evidence>
<feature type="region of interest" description="Disordered" evidence="1">
    <location>
        <begin position="1"/>
        <end position="33"/>
    </location>
</feature>
<protein>
    <submittedName>
        <fullName evidence="2">Uncharacterized protein</fullName>
    </submittedName>
</protein>
<accession>A0ABQ9INT1</accession>
<dbReference type="PANTHER" id="PTHR47326:SF1">
    <property type="entry name" value="HTH PSQ-TYPE DOMAIN-CONTAINING PROTEIN"/>
    <property type="match status" value="1"/>
</dbReference>
<dbReference type="PANTHER" id="PTHR47326">
    <property type="entry name" value="TRANSPOSABLE ELEMENT TC3 TRANSPOSASE-LIKE PROTEIN"/>
    <property type="match status" value="1"/>
</dbReference>
<dbReference type="Gene3D" id="3.30.420.10">
    <property type="entry name" value="Ribonuclease H-like superfamily/Ribonuclease H"/>
    <property type="match status" value="1"/>
</dbReference>
<dbReference type="EMBL" id="JARBHB010000001">
    <property type="protein sequence ID" value="KAJ8898353.1"/>
    <property type="molecule type" value="Genomic_DNA"/>
</dbReference>
<gene>
    <name evidence="2" type="ORF">PR048_003713</name>
</gene>
<organism evidence="2 3">
    <name type="scientific">Dryococelus australis</name>
    <dbReference type="NCBI Taxonomy" id="614101"/>
    <lineage>
        <taxon>Eukaryota</taxon>
        <taxon>Metazoa</taxon>
        <taxon>Ecdysozoa</taxon>
        <taxon>Arthropoda</taxon>
        <taxon>Hexapoda</taxon>
        <taxon>Insecta</taxon>
        <taxon>Pterygota</taxon>
        <taxon>Neoptera</taxon>
        <taxon>Polyneoptera</taxon>
        <taxon>Phasmatodea</taxon>
        <taxon>Verophasmatodea</taxon>
        <taxon>Anareolatae</taxon>
        <taxon>Phasmatidae</taxon>
        <taxon>Eurycanthinae</taxon>
        <taxon>Dryococelus</taxon>
    </lineage>
</organism>
<keyword evidence="3" id="KW-1185">Reference proteome</keyword>
<feature type="compositionally biased region" description="Basic and acidic residues" evidence="1">
    <location>
        <begin position="9"/>
        <end position="22"/>
    </location>
</feature>
<name>A0ABQ9INT1_9NEOP</name>
<evidence type="ECO:0000313" key="2">
    <source>
        <dbReference type="EMBL" id="KAJ8898353.1"/>
    </source>
</evidence>
<proteinExistence type="predicted"/>
<dbReference type="Proteomes" id="UP001159363">
    <property type="component" value="Chromosome 1"/>
</dbReference>
<evidence type="ECO:0000313" key="3">
    <source>
        <dbReference type="Proteomes" id="UP001159363"/>
    </source>
</evidence>
<dbReference type="InterPro" id="IPR036397">
    <property type="entry name" value="RNaseH_sf"/>
</dbReference>
<reference evidence="2 3" key="1">
    <citation type="submission" date="2023-02" db="EMBL/GenBank/DDBJ databases">
        <title>LHISI_Scaffold_Assembly.</title>
        <authorList>
            <person name="Stuart O.P."/>
            <person name="Cleave R."/>
            <person name="Magrath M.J.L."/>
            <person name="Mikheyev A.S."/>
        </authorList>
    </citation>
    <scope>NUCLEOTIDE SEQUENCE [LARGE SCALE GENOMIC DNA]</scope>
    <source>
        <strain evidence="2">Daus_M_001</strain>
        <tissue evidence="2">Leg muscle</tissue>
    </source>
</reference>
<comment type="caution">
    <text evidence="2">The sequence shown here is derived from an EMBL/GenBank/DDBJ whole genome shotgun (WGS) entry which is preliminary data.</text>
</comment>
<sequence length="742" mass="82489">MEQQALGMQEREKQEIPEKTYRPEASSGTIPAHAIIQERPRRESNLVRLGGRRVRVTAAPNASETASSEVRIRLEANTCCKVLLLATAADLPATTSTMVEEDPTATGNQGQKFFNSKNLTACRHHMFCCASVYFSSSPFFPRPKSKTNKQSTLSVVYGLHTSSVYNPFTVTPKFPEALLESGMDPVGTRSRSEGAIRATLTRTPSASSLLRAVRYPPPHVDGAPAHLTLAVREFLSVTFGYLRIGRGGPVPRSADPTEMDFYLWGYMKWLVYETPVDSFMSFIVQAPQNVITATEDSRLSRCRLCIREGGQHLKQFIELCDQLLYGGSLQTFTVSLQMLLAGIFAAGHSSLCTNVIRVHDENTANQFESVALSDDGALDARGSIALIAPTLLSLKQHSSTSRSGLYGGRDTTDITTATRTGRLSFRCHKGGRSERQVSGVRWPDLLWFQPQGRLQYLSLRRLVATESQQKPVIIRTANHTRMVRCPVSMDSGSSTFILDNRRGRPENKHDAKCQSAAVSTFLGLNEEDSRLNFTVLYVPEPTSFSHWLLRRCQATPFRNEPHVIVAHHCNVFNDWCSVTQGVPDAVWSNDRRITKDLSVPHVPSSRTTGEDVPKTNTKNIQQSVFVISVECGCDNDLDFDLNGGDVRFERYPLLLRKSWHRPKSQINLKPSMGNQSCHLCESSRESTTLKRGQCWQGAEGGVEGMTTGGNSRQLGKIDHFLPAGYHSPTSHTHIARCRRDTR</sequence>